<dbReference type="EMBL" id="CP058910">
    <property type="protein sequence ID" value="QLH76955.1"/>
    <property type="molecule type" value="Genomic_DNA"/>
</dbReference>
<keyword evidence="1" id="KW-0805">Transcription regulation</keyword>
<proteinExistence type="predicted"/>
<gene>
    <name evidence="5" type="ORF">HZS55_06450</name>
</gene>
<dbReference type="Gene3D" id="1.10.472.170">
    <property type="match status" value="1"/>
</dbReference>
<feature type="region of interest" description="Disordered" evidence="3">
    <location>
        <begin position="293"/>
        <end position="312"/>
    </location>
</feature>
<evidence type="ECO:0000313" key="5">
    <source>
        <dbReference type="EMBL" id="QLH76955.1"/>
    </source>
</evidence>
<feature type="compositionally biased region" description="Basic and acidic residues" evidence="3">
    <location>
        <begin position="299"/>
        <end position="312"/>
    </location>
</feature>
<dbReference type="OrthoDB" id="7429at2157"/>
<keyword evidence="6" id="KW-1185">Reference proteome</keyword>
<accession>A0A7D5T5I9</accession>
<dbReference type="PRINTS" id="PR00685">
    <property type="entry name" value="TIFACTORIIB"/>
</dbReference>
<dbReference type="GO" id="GO:0017025">
    <property type="term" value="F:TBP-class protein binding"/>
    <property type="evidence" value="ECO:0007669"/>
    <property type="project" value="InterPro"/>
</dbReference>
<dbReference type="RefSeq" id="WP_179910889.1">
    <property type="nucleotide sequence ID" value="NZ_CP058910.1"/>
</dbReference>
<keyword evidence="5" id="KW-0648">Protein biosynthesis</keyword>
<dbReference type="PANTHER" id="PTHR11618:SF13">
    <property type="entry name" value="TRANSCRIPTION INITIATION FACTOR IIB"/>
    <property type="match status" value="1"/>
</dbReference>
<reference evidence="5 6" key="1">
    <citation type="submission" date="2020-07" db="EMBL/GenBank/DDBJ databases">
        <title>Halosimplex pelagicum sp. nov. and Halosimplex rubrum sp. nov., isolated from salted brown alga Laminaria, and emended description of the genus Halosimplex.</title>
        <authorList>
            <person name="Cui H."/>
        </authorList>
    </citation>
    <scope>NUCLEOTIDE SEQUENCE [LARGE SCALE GENOMIC DNA]</scope>
    <source>
        <strain evidence="5 6">R27</strain>
    </source>
</reference>
<dbReference type="GeneID" id="56077487"/>
<dbReference type="GO" id="GO:0070897">
    <property type="term" value="P:transcription preinitiation complex assembly"/>
    <property type="evidence" value="ECO:0007669"/>
    <property type="project" value="InterPro"/>
</dbReference>
<evidence type="ECO:0000313" key="6">
    <source>
        <dbReference type="Proteomes" id="UP000509667"/>
    </source>
</evidence>
<feature type="domain" description="Transcription factor TFIIB cyclin-like" evidence="4">
    <location>
        <begin position="220"/>
        <end position="299"/>
    </location>
</feature>
<keyword evidence="2" id="KW-0804">Transcription</keyword>
<dbReference type="PANTHER" id="PTHR11618">
    <property type="entry name" value="TRANSCRIPTION INITIATION FACTOR IIB-RELATED"/>
    <property type="match status" value="1"/>
</dbReference>
<dbReference type="Gene3D" id="1.10.472.10">
    <property type="entry name" value="Cyclin-like"/>
    <property type="match status" value="1"/>
</dbReference>
<protein>
    <submittedName>
        <fullName evidence="5">Transcription initiation factor IIB family protein</fullName>
    </submittedName>
</protein>
<dbReference type="GO" id="GO:0003743">
    <property type="term" value="F:translation initiation factor activity"/>
    <property type="evidence" value="ECO:0007669"/>
    <property type="project" value="UniProtKB-KW"/>
</dbReference>
<name>A0A7D5T5I9_9EURY</name>
<dbReference type="GO" id="GO:0097550">
    <property type="term" value="C:transcription preinitiation complex"/>
    <property type="evidence" value="ECO:0007669"/>
    <property type="project" value="TreeGrafter"/>
</dbReference>
<dbReference type="InterPro" id="IPR013150">
    <property type="entry name" value="TFIIB_cyclin"/>
</dbReference>
<dbReference type="Pfam" id="PF00382">
    <property type="entry name" value="TFIIB"/>
    <property type="match status" value="2"/>
</dbReference>
<dbReference type="Proteomes" id="UP000509667">
    <property type="component" value="Chromosome"/>
</dbReference>
<dbReference type="SUPFAM" id="SSF47954">
    <property type="entry name" value="Cyclin-like"/>
    <property type="match status" value="2"/>
</dbReference>
<evidence type="ECO:0000256" key="1">
    <source>
        <dbReference type="ARBA" id="ARBA00023015"/>
    </source>
</evidence>
<dbReference type="InterPro" id="IPR036915">
    <property type="entry name" value="Cyclin-like_sf"/>
</dbReference>
<evidence type="ECO:0000256" key="2">
    <source>
        <dbReference type="ARBA" id="ARBA00023163"/>
    </source>
</evidence>
<dbReference type="SUPFAM" id="SSF57783">
    <property type="entry name" value="Zinc beta-ribbon"/>
    <property type="match status" value="1"/>
</dbReference>
<dbReference type="InterPro" id="IPR000812">
    <property type="entry name" value="TFIIB"/>
</dbReference>
<evidence type="ECO:0000259" key="4">
    <source>
        <dbReference type="Pfam" id="PF00382"/>
    </source>
</evidence>
<organism evidence="5 6">
    <name type="scientific">Halosimplex rubrum</name>
    <dbReference type="NCBI Taxonomy" id="869889"/>
    <lineage>
        <taxon>Archaea</taxon>
        <taxon>Methanobacteriati</taxon>
        <taxon>Methanobacteriota</taxon>
        <taxon>Stenosarchaea group</taxon>
        <taxon>Halobacteria</taxon>
        <taxon>Halobacteriales</taxon>
        <taxon>Haloarculaceae</taxon>
        <taxon>Halosimplex</taxon>
    </lineage>
</organism>
<dbReference type="AlphaFoldDB" id="A0A7D5T5I9"/>
<evidence type="ECO:0000256" key="3">
    <source>
        <dbReference type="SAM" id="MobiDB-lite"/>
    </source>
</evidence>
<keyword evidence="5" id="KW-0396">Initiation factor</keyword>
<sequence length="312" mass="33831">MATRDIYTDGFDESAGKTIAATECPECDGDLRTEGGEISCTECGLIVNEYHLDHAAAPLDFPEGPDRERTGAPLTAARHDRGLSTEIGFRVDGKGNRLSSERRTHLGRLRREHTRAKWRSKAERNLGHGCTEIARLVSALDLDRSVREQASVLFRSAQSEDLLRGRSIEGFAAASVYAVCRCTDVVRTLGEVVEGARCSKSAVTNAYRVLNAELDLPAPPQRPREFVAGQVSAIGVPPEIERSAVEVAEAAWEDGVSIGVHPAGFAAACVEVACREQEVKLVQQDLAEAASVSPVTVRTHRDTIEGQREGER</sequence>
<feature type="domain" description="Transcription factor TFIIB cyclin-like" evidence="4">
    <location>
        <begin position="124"/>
        <end position="210"/>
    </location>
</feature>
<dbReference type="KEGG" id="hrr:HZS55_06450"/>